<sequence length="75" mass="8502">MFLRKAVDVYLQLQTSTKKHGKRNNKDKIPLPSPTQDNPVSTSTHIPMTDSNAESSSNTTPKLNKFLQFQKRVCL</sequence>
<evidence type="ECO:0000313" key="2">
    <source>
        <dbReference type="EMBL" id="PKY52141.1"/>
    </source>
</evidence>
<keyword evidence="3" id="KW-1185">Reference proteome</keyword>
<name>A0A2I1GZX3_9GLOM</name>
<organism evidence="2 3">
    <name type="scientific">Rhizophagus irregularis</name>
    <dbReference type="NCBI Taxonomy" id="588596"/>
    <lineage>
        <taxon>Eukaryota</taxon>
        <taxon>Fungi</taxon>
        <taxon>Fungi incertae sedis</taxon>
        <taxon>Mucoromycota</taxon>
        <taxon>Glomeromycotina</taxon>
        <taxon>Glomeromycetes</taxon>
        <taxon>Glomerales</taxon>
        <taxon>Glomeraceae</taxon>
        <taxon>Rhizophagus</taxon>
    </lineage>
</organism>
<feature type="compositionally biased region" description="Polar residues" evidence="1">
    <location>
        <begin position="34"/>
        <end position="61"/>
    </location>
</feature>
<feature type="region of interest" description="Disordered" evidence="1">
    <location>
        <begin position="16"/>
        <end position="61"/>
    </location>
</feature>
<comment type="caution">
    <text evidence="2">The sequence shown here is derived from an EMBL/GenBank/DDBJ whole genome shotgun (WGS) entry which is preliminary data.</text>
</comment>
<dbReference type="EMBL" id="LLXI01001146">
    <property type="protein sequence ID" value="PKY52141.1"/>
    <property type="molecule type" value="Genomic_DNA"/>
</dbReference>
<reference evidence="2 3" key="1">
    <citation type="submission" date="2015-10" db="EMBL/GenBank/DDBJ databases">
        <title>Genome analyses suggest a sexual origin of heterokaryosis in a supposedly ancient asexual fungus.</title>
        <authorList>
            <person name="Ropars J."/>
            <person name="Sedzielewska K."/>
            <person name="Noel J."/>
            <person name="Charron P."/>
            <person name="Farinelli L."/>
            <person name="Marton T."/>
            <person name="Kruger M."/>
            <person name="Pelin A."/>
            <person name="Brachmann A."/>
            <person name="Corradi N."/>
        </authorList>
    </citation>
    <scope>NUCLEOTIDE SEQUENCE [LARGE SCALE GENOMIC DNA]</scope>
    <source>
        <strain evidence="2 3">A4</strain>
    </source>
</reference>
<evidence type="ECO:0000313" key="3">
    <source>
        <dbReference type="Proteomes" id="UP000234323"/>
    </source>
</evidence>
<proteinExistence type="predicted"/>
<accession>A0A2I1GZX3</accession>
<protein>
    <submittedName>
        <fullName evidence="2">Uncharacterized protein</fullName>
    </submittedName>
</protein>
<dbReference type="AlphaFoldDB" id="A0A2I1GZX3"/>
<dbReference type="Proteomes" id="UP000234323">
    <property type="component" value="Unassembled WGS sequence"/>
</dbReference>
<gene>
    <name evidence="2" type="ORF">RhiirA4_469588</name>
</gene>
<evidence type="ECO:0000256" key="1">
    <source>
        <dbReference type="SAM" id="MobiDB-lite"/>
    </source>
</evidence>